<reference evidence="1 2" key="1">
    <citation type="submission" date="2019-07" db="EMBL/GenBank/DDBJ databases">
        <title>complete genome sequencing of Ornithinimicrobium sp. H23M54.</title>
        <authorList>
            <person name="Bae J.-W."/>
            <person name="Lee S.-Y."/>
        </authorList>
    </citation>
    <scope>NUCLEOTIDE SEQUENCE [LARGE SCALE GENOMIC DNA]</scope>
    <source>
        <strain evidence="1 2">H23M54</strain>
    </source>
</reference>
<accession>A0A516GEN8</accession>
<keyword evidence="2" id="KW-1185">Reference proteome</keyword>
<sequence length="103" mass="11056">MKVQFLYFDGCPHWELAQARLREALEVHGEPVEVERVVVDTPEKAESYGFLGSPSVLIDGVDPFAEPAAPVALSCRLYRTPEGVAGSPTVQQLVAALSEASAS</sequence>
<organism evidence="1 2">
    <name type="scientific">Ornithinimicrobium ciconiae</name>
    <dbReference type="NCBI Taxonomy" id="2594265"/>
    <lineage>
        <taxon>Bacteria</taxon>
        <taxon>Bacillati</taxon>
        <taxon>Actinomycetota</taxon>
        <taxon>Actinomycetes</taxon>
        <taxon>Micrococcales</taxon>
        <taxon>Ornithinimicrobiaceae</taxon>
        <taxon>Ornithinimicrobium</taxon>
    </lineage>
</organism>
<dbReference type="AlphaFoldDB" id="A0A516GEN8"/>
<dbReference type="OrthoDB" id="7185309at2"/>
<protein>
    <submittedName>
        <fullName evidence="1">Thioredoxin family protein</fullName>
    </submittedName>
</protein>
<dbReference type="KEGG" id="orz:FNH13_17940"/>
<evidence type="ECO:0000313" key="2">
    <source>
        <dbReference type="Proteomes" id="UP000315395"/>
    </source>
</evidence>
<proteinExistence type="predicted"/>
<dbReference type="EMBL" id="CP041616">
    <property type="protein sequence ID" value="QDO89971.1"/>
    <property type="molecule type" value="Genomic_DNA"/>
</dbReference>
<dbReference type="Proteomes" id="UP000315395">
    <property type="component" value="Chromosome"/>
</dbReference>
<gene>
    <name evidence="1" type="ORF">FNH13_17940</name>
</gene>
<evidence type="ECO:0000313" key="1">
    <source>
        <dbReference type="EMBL" id="QDO89971.1"/>
    </source>
</evidence>
<name>A0A516GEN8_9MICO</name>